<dbReference type="Proteomes" id="UP000188268">
    <property type="component" value="Unassembled WGS sequence"/>
</dbReference>
<dbReference type="AlphaFoldDB" id="A0A1R3GKF2"/>
<keyword evidence="3" id="KW-1185">Reference proteome</keyword>
<feature type="chain" id="PRO_5012322610" evidence="1">
    <location>
        <begin position="29"/>
        <end position="49"/>
    </location>
</feature>
<organism evidence="2 3">
    <name type="scientific">Corchorus capsularis</name>
    <name type="common">Jute</name>
    <dbReference type="NCBI Taxonomy" id="210143"/>
    <lineage>
        <taxon>Eukaryota</taxon>
        <taxon>Viridiplantae</taxon>
        <taxon>Streptophyta</taxon>
        <taxon>Embryophyta</taxon>
        <taxon>Tracheophyta</taxon>
        <taxon>Spermatophyta</taxon>
        <taxon>Magnoliopsida</taxon>
        <taxon>eudicotyledons</taxon>
        <taxon>Gunneridae</taxon>
        <taxon>Pentapetalae</taxon>
        <taxon>rosids</taxon>
        <taxon>malvids</taxon>
        <taxon>Malvales</taxon>
        <taxon>Malvaceae</taxon>
        <taxon>Grewioideae</taxon>
        <taxon>Apeibeae</taxon>
        <taxon>Corchorus</taxon>
    </lineage>
</organism>
<sequence>MAWSSRATNAITAITIILLCACKNFAIGKFTACGIIHIENTPATFFANQ</sequence>
<accession>A0A1R3GKF2</accession>
<dbReference type="EMBL" id="AWWV01014183">
    <property type="protein sequence ID" value="OMO58568.1"/>
    <property type="molecule type" value="Genomic_DNA"/>
</dbReference>
<dbReference type="Gramene" id="OMO58568">
    <property type="protein sequence ID" value="OMO58568"/>
    <property type="gene ID" value="CCACVL1_25434"/>
</dbReference>
<dbReference type="PROSITE" id="PS51257">
    <property type="entry name" value="PROKAR_LIPOPROTEIN"/>
    <property type="match status" value="1"/>
</dbReference>
<reference evidence="2 3" key="1">
    <citation type="submission" date="2013-09" db="EMBL/GenBank/DDBJ databases">
        <title>Corchorus capsularis genome sequencing.</title>
        <authorList>
            <person name="Alam M."/>
            <person name="Haque M.S."/>
            <person name="Islam M.S."/>
            <person name="Emdad E.M."/>
            <person name="Islam M.M."/>
            <person name="Ahmed B."/>
            <person name="Halim A."/>
            <person name="Hossen Q.M.M."/>
            <person name="Hossain M.Z."/>
            <person name="Ahmed R."/>
            <person name="Khan M.M."/>
            <person name="Islam R."/>
            <person name="Rashid M.M."/>
            <person name="Khan S.A."/>
            <person name="Rahman M.S."/>
            <person name="Alam M."/>
        </authorList>
    </citation>
    <scope>NUCLEOTIDE SEQUENCE [LARGE SCALE GENOMIC DNA]</scope>
    <source>
        <strain evidence="3">cv. CVL-1</strain>
        <tissue evidence="2">Whole seedling</tissue>
    </source>
</reference>
<protein>
    <submittedName>
        <fullName evidence="2">Uncharacterized protein</fullName>
    </submittedName>
</protein>
<feature type="signal peptide" evidence="1">
    <location>
        <begin position="1"/>
        <end position="28"/>
    </location>
</feature>
<proteinExistence type="predicted"/>
<evidence type="ECO:0000313" key="2">
    <source>
        <dbReference type="EMBL" id="OMO58568.1"/>
    </source>
</evidence>
<comment type="caution">
    <text evidence="2">The sequence shown here is derived from an EMBL/GenBank/DDBJ whole genome shotgun (WGS) entry which is preliminary data.</text>
</comment>
<evidence type="ECO:0000256" key="1">
    <source>
        <dbReference type="SAM" id="SignalP"/>
    </source>
</evidence>
<keyword evidence="1" id="KW-0732">Signal</keyword>
<evidence type="ECO:0000313" key="3">
    <source>
        <dbReference type="Proteomes" id="UP000188268"/>
    </source>
</evidence>
<gene>
    <name evidence="2" type="ORF">CCACVL1_25434</name>
</gene>
<name>A0A1R3GKF2_COCAP</name>